<comment type="subunit">
    <text evidence="1">The basic unit is a heterodimer which dimerizes to form tetramers. The heterotetramers trimerize; 6 large subunits form a core ring with 6 small subunits projecting outwards.</text>
</comment>
<dbReference type="GO" id="GO:0031471">
    <property type="term" value="C:ethanolamine degradation polyhedral organelle"/>
    <property type="evidence" value="ECO:0007669"/>
    <property type="project" value="UniProtKB-UniRule"/>
</dbReference>
<dbReference type="GO" id="GO:0031419">
    <property type="term" value="F:cobalamin binding"/>
    <property type="evidence" value="ECO:0007669"/>
    <property type="project" value="UniProtKB-UniRule"/>
</dbReference>
<dbReference type="GO" id="GO:0005829">
    <property type="term" value="C:cytosol"/>
    <property type="evidence" value="ECO:0007669"/>
    <property type="project" value="TreeGrafter"/>
</dbReference>
<reference evidence="2 3" key="1">
    <citation type="submission" date="2015-11" db="EMBL/GenBank/DDBJ databases">
        <title>Bacillus caseinolyticus sp nov.</title>
        <authorList>
            <person name="Dastager S.G."/>
            <person name="Mawlankar R."/>
        </authorList>
    </citation>
    <scope>NUCLEOTIDE SEQUENCE [LARGE SCALE GENOMIC DNA]</scope>
    <source>
        <strain evidence="2 3">SGD-V-76</strain>
    </source>
</reference>
<feature type="binding site" evidence="1">
    <location>
        <position position="194"/>
    </location>
    <ligand>
        <name>adenosylcob(III)alamin</name>
        <dbReference type="ChEBI" id="CHEBI:18408"/>
    </ligand>
</feature>
<dbReference type="HAMAP" id="MF_00861">
    <property type="entry name" value="EutB"/>
    <property type="match status" value="1"/>
</dbReference>
<dbReference type="Gene3D" id="3.20.20.70">
    <property type="entry name" value="Aldolase class I"/>
    <property type="match status" value="1"/>
</dbReference>
<keyword evidence="3" id="KW-1185">Reference proteome</keyword>
<dbReference type="InterPro" id="IPR044939">
    <property type="entry name" value="EutB_dom_2_sf"/>
</dbReference>
<dbReference type="InterPro" id="IPR013785">
    <property type="entry name" value="Aldolase_TIM"/>
</dbReference>
<keyword evidence="1 2" id="KW-0456">Lyase</keyword>
<feature type="binding site" evidence="1">
    <location>
        <position position="362"/>
    </location>
    <ligand>
        <name>substrate</name>
    </ligand>
</feature>
<feature type="binding site" evidence="1">
    <location>
        <position position="401"/>
    </location>
    <ligand>
        <name>adenosylcob(III)alamin</name>
        <dbReference type="ChEBI" id="CHEBI:18408"/>
    </ligand>
</feature>
<dbReference type="PANTHER" id="PTHR39329">
    <property type="entry name" value="ETHANOLAMINE AMMONIA-LYASE HEAVY CHAIN"/>
    <property type="match status" value="1"/>
</dbReference>
<feature type="binding site" evidence="1">
    <location>
        <begin position="160"/>
        <end position="162"/>
    </location>
    <ligand>
        <name>substrate</name>
    </ligand>
</feature>
<evidence type="ECO:0000313" key="2">
    <source>
        <dbReference type="EMBL" id="KSU88253.1"/>
    </source>
</evidence>
<organism evidence="2 3">
    <name type="scientific">Priestia veravalensis</name>
    <dbReference type="NCBI Taxonomy" id="1414648"/>
    <lineage>
        <taxon>Bacteria</taxon>
        <taxon>Bacillati</taxon>
        <taxon>Bacillota</taxon>
        <taxon>Bacilli</taxon>
        <taxon>Bacillales</taxon>
        <taxon>Bacillaceae</taxon>
        <taxon>Priestia</taxon>
    </lineage>
</organism>
<proteinExistence type="inferred from homology"/>
<dbReference type="EMBL" id="LNQP01000026">
    <property type="protein sequence ID" value="KSU88253.1"/>
    <property type="molecule type" value="Genomic_DNA"/>
</dbReference>
<dbReference type="InterPro" id="IPR044941">
    <property type="entry name" value="EutB_N_sf"/>
</dbReference>
<comment type="similarity">
    <text evidence="1">Belongs to the EutB family.</text>
</comment>
<keyword evidence="1" id="KW-0170">Cobalt</keyword>
<dbReference type="GO" id="GO:0006520">
    <property type="term" value="P:amino acid metabolic process"/>
    <property type="evidence" value="ECO:0007669"/>
    <property type="project" value="InterPro"/>
</dbReference>
<sequence>MIKSCAVLGEQFVFRSLKEIMAKANEARSGDELARIAASSMKERMAAKQVLANLMLKEIREYPVLSPEQDDVSALIEEQVHEEIFKVIQNWTVADLREYVLEDQHEGADLLYIAKGLTSEMIAAVTKIMSNLDLIQAASKIEVKTTCQTTIGMKGVLASRAQPNHPSDNLAGMRASLYEALSYGIGDAVIGINPVIDTTENIYALLNETKSIIDEFQIPTQNCVLAHVTTQMRAIEKGASADLIFQSLAGTQAGNESFGISLSMLKEATALINEKGTAVGPHRWYFETGQGSELSAEAHYDIDQVTLEARCYGLARQFNPFLVNTVVGFIGPEYLYDSKQVTRAGLEDHFMGKMHGLPMGVDVCYTNHMNVDQNDMDNLSMLLGTAGVNFVIGVPMADDCMLNYQSLSYHDIATVRRILNQGPISIFKQWLEEYGIMENNRFTSKAGDPSIFMNGVLGGMK</sequence>
<gene>
    <name evidence="1" type="primary">eutB</name>
    <name evidence="2" type="ORF">AS180_08875</name>
</gene>
<evidence type="ECO:0000256" key="1">
    <source>
        <dbReference type="HAMAP-Rule" id="MF_00861"/>
    </source>
</evidence>
<dbReference type="PIRSF" id="PIRSF018788">
    <property type="entry name" value="EutB"/>
    <property type="match status" value="1"/>
</dbReference>
<feature type="binding site" evidence="1">
    <location>
        <position position="295"/>
    </location>
    <ligand>
        <name>adenosylcob(III)alamin</name>
        <dbReference type="ChEBI" id="CHEBI:18408"/>
    </ligand>
</feature>
<keyword evidence="1" id="KW-1283">Bacterial microcompartment</keyword>
<comment type="cofactor">
    <cofactor evidence="1">
        <name>adenosylcob(III)alamin</name>
        <dbReference type="ChEBI" id="CHEBI:18408"/>
    </cofactor>
    <text evidence="1">Binds between the large and small subunits.</text>
</comment>
<dbReference type="AlphaFoldDB" id="A0A0V8JMZ2"/>
<comment type="subcellular location">
    <subcellularLocation>
        <location evidence="1">Bacterial microcompartment</location>
    </subcellularLocation>
</comment>
<feature type="binding site" evidence="1">
    <location>
        <position position="287"/>
    </location>
    <ligand>
        <name>substrate</name>
    </ligand>
</feature>
<evidence type="ECO:0000313" key="3">
    <source>
        <dbReference type="Proteomes" id="UP000053681"/>
    </source>
</evidence>
<dbReference type="GO" id="GO:0008851">
    <property type="term" value="F:ethanolamine ammonia-lyase activity"/>
    <property type="evidence" value="ECO:0007669"/>
    <property type="project" value="UniProtKB-UniRule"/>
</dbReference>
<dbReference type="RefSeq" id="WP_025911810.1">
    <property type="nucleotide sequence ID" value="NZ_KQ758642.1"/>
</dbReference>
<comment type="catalytic activity">
    <reaction evidence="1">
        <text>ethanolamine = acetaldehyde + NH4(+)</text>
        <dbReference type="Rhea" id="RHEA:15313"/>
        <dbReference type="ChEBI" id="CHEBI:15343"/>
        <dbReference type="ChEBI" id="CHEBI:28938"/>
        <dbReference type="ChEBI" id="CHEBI:57603"/>
        <dbReference type="EC" id="4.3.1.7"/>
    </reaction>
</comment>
<comment type="pathway">
    <text evidence="1">Amine and polyamine degradation; ethanolamine degradation.</text>
</comment>
<keyword evidence="1" id="KW-0846">Cobalamin</keyword>
<dbReference type="GO" id="GO:0046336">
    <property type="term" value="P:ethanolamine catabolic process"/>
    <property type="evidence" value="ECO:0007669"/>
    <property type="project" value="UniProtKB-UniRule"/>
</dbReference>
<feature type="binding site" evidence="1">
    <location>
        <position position="193"/>
    </location>
    <ligand>
        <name>substrate</name>
    </ligand>
</feature>
<comment type="caution">
    <text evidence="2">The sequence shown here is derived from an EMBL/GenBank/DDBJ whole genome shotgun (WGS) entry which is preliminary data.</text>
</comment>
<name>A0A0V8JMZ2_9BACI</name>
<dbReference type="Gene3D" id="2.30.170.30">
    <property type="entry name" value="ethanolamine ammonia-lyase heavy chain domain like"/>
    <property type="match status" value="1"/>
</dbReference>
<feature type="binding site" evidence="1">
    <location>
        <position position="246"/>
    </location>
    <ligand>
        <name>adenosylcob(III)alamin</name>
        <dbReference type="ChEBI" id="CHEBI:18408"/>
    </ligand>
</feature>
<dbReference type="PANTHER" id="PTHR39329:SF1">
    <property type="entry name" value="ETHANOLAMINE AMMONIA-LYASE LARGE SUBUNIT"/>
    <property type="match status" value="1"/>
</dbReference>
<dbReference type="Proteomes" id="UP000053681">
    <property type="component" value="Unassembled WGS sequence"/>
</dbReference>
<accession>A0A0V8JMZ2</accession>
<protein>
    <recommendedName>
        <fullName evidence="1">Ethanolamine ammonia-lyase large subunit</fullName>
        <shortName evidence="1">EAL large subunit</shortName>
        <ecNumber evidence="1">4.3.1.7</ecNumber>
    </recommendedName>
</protein>
<dbReference type="UniPathway" id="UPA00560"/>
<dbReference type="Gene3D" id="1.10.220.70">
    <property type="entry name" value="lyase"/>
    <property type="match status" value="1"/>
</dbReference>
<dbReference type="GO" id="GO:0009350">
    <property type="term" value="C:ethanolamine ammonia-lyase complex"/>
    <property type="evidence" value="ECO:0007669"/>
    <property type="project" value="UniProtKB-UniRule"/>
</dbReference>
<dbReference type="EC" id="4.3.1.7" evidence="1"/>
<comment type="function">
    <text evidence="1">Catalyzes the deamination of various vicinal amino-alcohols to oxo compounds. Allows this organism to utilize ethanolamine as the sole source of nitrogen and carbon in the presence of vitamin B12.</text>
</comment>
<dbReference type="NCBIfam" id="NF011649">
    <property type="entry name" value="PRK15067.1"/>
    <property type="match status" value="1"/>
</dbReference>
<dbReference type="Pfam" id="PF06751">
    <property type="entry name" value="EutB"/>
    <property type="match status" value="1"/>
</dbReference>
<dbReference type="InterPro" id="IPR010628">
    <property type="entry name" value="EutB"/>
</dbReference>